<comment type="caution">
    <text evidence="2">The sequence shown here is derived from an EMBL/GenBank/DDBJ whole genome shotgun (WGS) entry which is preliminary data.</text>
</comment>
<dbReference type="RefSeq" id="WP_411916215.1">
    <property type="nucleotide sequence ID" value="NZ_BAAFSF010000004.1"/>
</dbReference>
<proteinExistence type="predicted"/>
<dbReference type="Pfam" id="PF13455">
    <property type="entry name" value="MUG113"/>
    <property type="match status" value="1"/>
</dbReference>
<dbReference type="Proteomes" id="UP001628220">
    <property type="component" value="Unassembled WGS sequence"/>
</dbReference>
<organism evidence="2 3">
    <name type="scientific">Porphyromonas miyakawae</name>
    <dbReference type="NCBI Taxonomy" id="3137470"/>
    <lineage>
        <taxon>Bacteria</taxon>
        <taxon>Pseudomonadati</taxon>
        <taxon>Bacteroidota</taxon>
        <taxon>Bacteroidia</taxon>
        <taxon>Bacteroidales</taxon>
        <taxon>Porphyromonadaceae</taxon>
        <taxon>Porphyromonas</taxon>
    </lineage>
</organism>
<sequence length="575" mass="66517">MAEKNSDFIDFLFQNDPLGLLKKQPKAKQRSNQTVLLQNFEEIVNFFEEHEREPKKSASDIYEFQLFCRLEAIRNNSKMVKELKEFDMYGLLEGVSISNITLEDILGDDPLNLLSGDYDSSIFEMSHVQKSDRIQPEYISRRKFCQDFDTYRPMFESLHKDLEEGKRKLAVYHPQDLVPDKFYVLGGVIVYLKSVDGESNLYRFKSGDRQRFDGRTCCIFDNGTTSDMLYRSLDKALQKEGYAITDFDEEQLVAERIEENDQARGFVYVLKSKHAKLRNVPDVYKIGSTTTSVTDRIKNAVNEPTYLYAGVEVVQVYRCYNIKPRELEDRLHTFFDQVRLNINIPDDRGVVISPREWFCVNINVIGEAVDKIIHRTIAGYVYDPSSRSIIAKSASLEPKLGDAELYEKIINEINLIGKSMEQKPSLYQGKDEEALRDVFIAMLERRFQSVTATAETFNHIGKTDILLKDATDSSNLFIGECKIWRGKKHFMESINQLFDRYLTWRDTNAALMVFVQGTDLTTVISVIEDSVTQHQYYKRTCGKHNETSLSYIFGLPQDGHREVKLEVVVFNFDKS</sequence>
<name>A0ABQ0E487_9PORP</name>
<gene>
    <name evidence="2" type="ORF">Tsumi_15830</name>
</gene>
<keyword evidence="3" id="KW-1185">Reference proteome</keyword>
<dbReference type="EMBL" id="BAAFSF010000004">
    <property type="protein sequence ID" value="GAB1252477.1"/>
    <property type="molecule type" value="Genomic_DNA"/>
</dbReference>
<feature type="domain" description="Bacteriophage T5 Orf172 DNA-binding" evidence="1">
    <location>
        <begin position="278"/>
        <end position="372"/>
    </location>
</feature>
<accession>A0ABQ0E487</accession>
<dbReference type="InterPro" id="IPR018306">
    <property type="entry name" value="Phage_T5_Orf172_DNA-bd"/>
</dbReference>
<reference evidence="2 3" key="1">
    <citation type="journal article" date="2025" name="Int. J. Syst. Evol. Microbiol.">
        <title>Desulfovibrio falkowii sp. nov., Porphyromonas miyakawae sp. nov., Mediterraneibacter flintii sp. nov. and Owariibacterium komagatae gen. nov., sp. nov., isolated from human faeces.</title>
        <authorList>
            <person name="Hamaguchi T."/>
            <person name="Ohara M."/>
            <person name="Hisatomi A."/>
            <person name="Sekiguchi K."/>
            <person name="Takeda J.I."/>
            <person name="Ueyama J."/>
            <person name="Ito M."/>
            <person name="Nishiwaki H."/>
            <person name="Ogi T."/>
            <person name="Hirayama M."/>
            <person name="Ohkuma M."/>
            <person name="Sakamoto M."/>
            <person name="Ohno K."/>
        </authorList>
    </citation>
    <scope>NUCLEOTIDE SEQUENCE [LARGE SCALE GENOMIC DNA]</scope>
    <source>
        <strain evidence="2 3">13CB11C</strain>
    </source>
</reference>
<evidence type="ECO:0000313" key="2">
    <source>
        <dbReference type="EMBL" id="GAB1252477.1"/>
    </source>
</evidence>
<protein>
    <recommendedName>
        <fullName evidence="1">Bacteriophage T5 Orf172 DNA-binding domain-containing protein</fullName>
    </recommendedName>
</protein>
<evidence type="ECO:0000259" key="1">
    <source>
        <dbReference type="SMART" id="SM00974"/>
    </source>
</evidence>
<dbReference type="SMART" id="SM00974">
    <property type="entry name" value="T5orf172"/>
    <property type="match status" value="1"/>
</dbReference>
<evidence type="ECO:0000313" key="3">
    <source>
        <dbReference type="Proteomes" id="UP001628220"/>
    </source>
</evidence>